<dbReference type="GO" id="GO:0004674">
    <property type="term" value="F:protein serine/threonine kinase activity"/>
    <property type="evidence" value="ECO:0007669"/>
    <property type="project" value="UniProtKB-KW"/>
</dbReference>
<name>D0LXN2_HALO1</name>
<dbReference type="PANTHER" id="PTHR43289:SF6">
    <property type="entry name" value="SERINE_THREONINE-PROTEIN KINASE NEKL-3"/>
    <property type="match status" value="1"/>
</dbReference>
<dbReference type="Gene3D" id="3.40.50.300">
    <property type="entry name" value="P-loop containing nucleotide triphosphate hydrolases"/>
    <property type="match status" value="1"/>
</dbReference>
<dbReference type="PROSITE" id="PS00108">
    <property type="entry name" value="PROTEIN_KINASE_ST"/>
    <property type="match status" value="1"/>
</dbReference>
<feature type="binding site" evidence="5">
    <location>
        <position position="86"/>
    </location>
    <ligand>
        <name>ATP</name>
        <dbReference type="ChEBI" id="CHEBI:30616"/>
    </ligand>
</feature>
<evidence type="ECO:0000259" key="8">
    <source>
        <dbReference type="PROSITE" id="PS50011"/>
    </source>
</evidence>
<evidence type="ECO:0000256" key="3">
    <source>
        <dbReference type="ARBA" id="ARBA00022777"/>
    </source>
</evidence>
<dbReference type="RefSeq" id="WP_012830379.1">
    <property type="nucleotide sequence ID" value="NC_013440.1"/>
</dbReference>
<dbReference type="PROSITE" id="PS00107">
    <property type="entry name" value="PROTEIN_KINASE_ATP"/>
    <property type="match status" value="1"/>
</dbReference>
<keyword evidence="4 5" id="KW-0067">ATP-binding</keyword>
<sequence length="972" mass="107530">MSDHQALGAASTRRLPGGNGRVTEVVGPEDWDDGWGGRTEASQRVLSVPVGTRVNQYEIIRELGRGGMGTVHLARDTKLGRRVAIKFLHSQQAALTERFLIEARTTAQCSHENIVVIHEVSEHHGQPFMVLEYLQGQSLRELMSADALSPGRAVELVVPIVRALVCAHALDIVHRDLKPENVFVTESGTIKVLDFGIAKLLLSDETVRDAVERGAGGEREGRDRAPDMLTGAGAILGTLPYMAPEQWGASTVDHRSDLWAVGIILYEMLGGRHPLAPLTRDKLTDIADLGTPMPKLRDSGADVPDALARLVDHCLVKPKQYRVGSAKLLLEALEPLLPGRQGRPLAVDECPYPGLTAFQESDADRFFGRSRDVANALSRLAGHPMLGVVGPSGVGKSSFVRAGLIPALKRSDQPWETFIIRPGRYPLAALANLLQPLRRSQTEDGDPATEHRGLIDRLSEEPGYLGATLRHRARMRGERILLVIDQFEELYTLVSDPEQRKAFTACLSGVADDSAAPLRVITSLRSDFIDRVVEDRHFMAALTSNLMLLAPPDRDALEEALLHPAELVNYRFETRDMVEHMLNTLAATPSALPLMQFAAIKLWEARDREHHTFTAASYDSIGGIGGALASHADAVVAGLPRADQALARTMFQHLVTPERTRAIASRSDLLPLAPDPEQVQRLLDRLVAARLLIVQTGDDAEGVSVEIVHESLVHSWPRLRRWLDEHEEDAVVLEQLRTAAKQWEAKKRPQGLLWRGETLKEARRWHRRYQGTLTPLQRAYLQAACALADRAKRRVRLGIAGAMGFFVLLAAASTIALVRIQRAERAAQQQAQAARTAAQQVSEQLSLVRAKERERSAAKVKQAEAEAEADRAQGEVLRKQAALEQANERLRGALSEAEEARRRAENESLRARHALAETERAKDLAESEEARAHTAIEAERQARAELQRLLRRERERTERLQKKLGTFDSTLK</sequence>
<dbReference type="InterPro" id="IPR008271">
    <property type="entry name" value="Ser/Thr_kinase_AS"/>
</dbReference>
<keyword evidence="7" id="KW-0812">Transmembrane</keyword>
<dbReference type="eggNOG" id="COG0515">
    <property type="taxonomic scope" value="Bacteria"/>
</dbReference>
<feature type="region of interest" description="Disordered" evidence="6">
    <location>
        <begin position="1"/>
        <end position="34"/>
    </location>
</feature>
<dbReference type="PANTHER" id="PTHR43289">
    <property type="entry name" value="MITOGEN-ACTIVATED PROTEIN KINASE KINASE KINASE 20-RELATED"/>
    <property type="match status" value="1"/>
</dbReference>
<keyword evidence="7" id="KW-0472">Membrane</keyword>
<feature type="domain" description="Protein kinase" evidence="8">
    <location>
        <begin position="57"/>
        <end position="337"/>
    </location>
</feature>
<dbReference type="eggNOG" id="COG1672">
    <property type="taxonomic scope" value="Bacteria"/>
</dbReference>
<dbReference type="Pfam" id="PF20703">
    <property type="entry name" value="nSTAND1"/>
    <property type="match status" value="1"/>
</dbReference>
<dbReference type="AlphaFoldDB" id="D0LXN2"/>
<protein>
    <submittedName>
        <fullName evidence="9">Serine/threonine protein kinase</fullName>
    </submittedName>
</protein>
<dbReference type="KEGG" id="hoh:Hoch_5302"/>
<dbReference type="SMART" id="SM00220">
    <property type="entry name" value="S_TKc"/>
    <property type="match status" value="1"/>
</dbReference>
<proteinExistence type="predicted"/>
<keyword evidence="3 9" id="KW-0418">Kinase</keyword>
<keyword evidence="9" id="KW-0723">Serine/threonine-protein kinase</keyword>
<dbReference type="InterPro" id="IPR017441">
    <property type="entry name" value="Protein_kinase_ATP_BS"/>
</dbReference>
<evidence type="ECO:0000313" key="9">
    <source>
        <dbReference type="EMBL" id="ACY17787.1"/>
    </source>
</evidence>
<feature type="transmembrane region" description="Helical" evidence="7">
    <location>
        <begin position="797"/>
        <end position="818"/>
    </location>
</feature>
<accession>D0LXN2</accession>
<dbReference type="SUPFAM" id="SSF52540">
    <property type="entry name" value="P-loop containing nucleoside triphosphate hydrolases"/>
    <property type="match status" value="1"/>
</dbReference>
<dbReference type="EMBL" id="CP001804">
    <property type="protein sequence ID" value="ACY17787.1"/>
    <property type="molecule type" value="Genomic_DNA"/>
</dbReference>
<keyword evidence="2 5" id="KW-0547">Nucleotide-binding</keyword>
<dbReference type="Proteomes" id="UP000001880">
    <property type="component" value="Chromosome"/>
</dbReference>
<keyword evidence="7" id="KW-1133">Transmembrane helix</keyword>
<evidence type="ECO:0000256" key="2">
    <source>
        <dbReference type="ARBA" id="ARBA00022741"/>
    </source>
</evidence>
<dbReference type="Gene3D" id="1.10.510.10">
    <property type="entry name" value="Transferase(Phosphotransferase) domain 1"/>
    <property type="match status" value="1"/>
</dbReference>
<dbReference type="InterPro" id="IPR000719">
    <property type="entry name" value="Prot_kinase_dom"/>
</dbReference>
<evidence type="ECO:0000256" key="6">
    <source>
        <dbReference type="SAM" id="MobiDB-lite"/>
    </source>
</evidence>
<dbReference type="Gene3D" id="3.30.200.20">
    <property type="entry name" value="Phosphorylase Kinase, domain 1"/>
    <property type="match status" value="1"/>
</dbReference>
<organism evidence="9 10">
    <name type="scientific">Haliangium ochraceum (strain DSM 14365 / JCM 11303 / SMP-2)</name>
    <dbReference type="NCBI Taxonomy" id="502025"/>
    <lineage>
        <taxon>Bacteria</taxon>
        <taxon>Pseudomonadati</taxon>
        <taxon>Myxococcota</taxon>
        <taxon>Polyangia</taxon>
        <taxon>Haliangiales</taxon>
        <taxon>Kofleriaceae</taxon>
        <taxon>Haliangium</taxon>
    </lineage>
</organism>
<dbReference type="Pfam" id="PF00069">
    <property type="entry name" value="Pkinase"/>
    <property type="match status" value="1"/>
</dbReference>
<evidence type="ECO:0000256" key="4">
    <source>
        <dbReference type="ARBA" id="ARBA00022840"/>
    </source>
</evidence>
<keyword evidence="1" id="KW-0808">Transferase</keyword>
<gene>
    <name evidence="9" type="ordered locus">Hoch_5302</name>
</gene>
<evidence type="ECO:0000256" key="5">
    <source>
        <dbReference type="PROSITE-ProRule" id="PRU10141"/>
    </source>
</evidence>
<dbReference type="InterPro" id="IPR027417">
    <property type="entry name" value="P-loop_NTPase"/>
</dbReference>
<keyword evidence="10" id="KW-1185">Reference proteome</keyword>
<dbReference type="PRINTS" id="PR00364">
    <property type="entry name" value="DISEASERSIST"/>
</dbReference>
<dbReference type="InterPro" id="IPR011009">
    <property type="entry name" value="Kinase-like_dom_sf"/>
</dbReference>
<dbReference type="InterPro" id="IPR049052">
    <property type="entry name" value="nSTAND1"/>
</dbReference>
<dbReference type="GO" id="GO:0005524">
    <property type="term" value="F:ATP binding"/>
    <property type="evidence" value="ECO:0007669"/>
    <property type="project" value="UniProtKB-UniRule"/>
</dbReference>
<dbReference type="STRING" id="502025.Hoch_5302"/>
<dbReference type="SUPFAM" id="SSF56112">
    <property type="entry name" value="Protein kinase-like (PK-like)"/>
    <property type="match status" value="1"/>
</dbReference>
<dbReference type="HOGENOM" id="CLU_006217_0_0_7"/>
<evidence type="ECO:0000313" key="10">
    <source>
        <dbReference type="Proteomes" id="UP000001880"/>
    </source>
</evidence>
<dbReference type="PROSITE" id="PS50011">
    <property type="entry name" value="PROTEIN_KINASE_DOM"/>
    <property type="match status" value="1"/>
</dbReference>
<feature type="region of interest" description="Disordered" evidence="6">
    <location>
        <begin position="890"/>
        <end position="939"/>
    </location>
</feature>
<reference evidence="9 10" key="1">
    <citation type="journal article" date="2010" name="Stand. Genomic Sci.">
        <title>Complete genome sequence of Haliangium ochraceum type strain (SMP-2).</title>
        <authorList>
            <consortium name="US DOE Joint Genome Institute (JGI-PGF)"/>
            <person name="Ivanova N."/>
            <person name="Daum C."/>
            <person name="Lang E."/>
            <person name="Abt B."/>
            <person name="Kopitz M."/>
            <person name="Saunders E."/>
            <person name="Lapidus A."/>
            <person name="Lucas S."/>
            <person name="Glavina Del Rio T."/>
            <person name="Nolan M."/>
            <person name="Tice H."/>
            <person name="Copeland A."/>
            <person name="Cheng J.F."/>
            <person name="Chen F."/>
            <person name="Bruce D."/>
            <person name="Goodwin L."/>
            <person name="Pitluck S."/>
            <person name="Mavromatis K."/>
            <person name="Pati A."/>
            <person name="Mikhailova N."/>
            <person name="Chen A."/>
            <person name="Palaniappan K."/>
            <person name="Land M."/>
            <person name="Hauser L."/>
            <person name="Chang Y.J."/>
            <person name="Jeffries C.D."/>
            <person name="Detter J.C."/>
            <person name="Brettin T."/>
            <person name="Rohde M."/>
            <person name="Goker M."/>
            <person name="Bristow J."/>
            <person name="Markowitz V."/>
            <person name="Eisen J.A."/>
            <person name="Hugenholtz P."/>
            <person name="Kyrpides N.C."/>
            <person name="Klenk H.P."/>
        </authorList>
    </citation>
    <scope>NUCLEOTIDE SEQUENCE [LARGE SCALE GENOMIC DNA]</scope>
    <source>
        <strain evidence="10">DSM 14365 / CIP 107738 / JCM 11303 / AJ 13395 / SMP-2</strain>
    </source>
</reference>
<evidence type="ECO:0000256" key="7">
    <source>
        <dbReference type="SAM" id="Phobius"/>
    </source>
</evidence>
<evidence type="ECO:0000256" key="1">
    <source>
        <dbReference type="ARBA" id="ARBA00022679"/>
    </source>
</evidence>
<dbReference type="CDD" id="cd14014">
    <property type="entry name" value="STKc_PknB_like"/>
    <property type="match status" value="1"/>
</dbReference>
<feature type="compositionally biased region" description="Basic and acidic residues" evidence="6">
    <location>
        <begin position="898"/>
        <end position="939"/>
    </location>
</feature>